<dbReference type="OrthoDB" id="548867at2759"/>
<evidence type="ECO:0000313" key="6">
    <source>
        <dbReference type="Proteomes" id="UP000038009"/>
    </source>
</evidence>
<dbReference type="PANTHER" id="PTHR12169">
    <property type="entry name" value="ATPASE N2B"/>
    <property type="match status" value="1"/>
</dbReference>
<dbReference type="SUPFAM" id="SSF52540">
    <property type="entry name" value="P-loop containing nucleoside triphosphate hydrolases"/>
    <property type="match status" value="1"/>
</dbReference>
<evidence type="ECO:0000256" key="2">
    <source>
        <dbReference type="ARBA" id="ARBA00022741"/>
    </source>
</evidence>
<evidence type="ECO:0000256" key="3">
    <source>
        <dbReference type="ARBA" id="ARBA00022840"/>
    </source>
</evidence>
<dbReference type="EMBL" id="LJSK01000025">
    <property type="protein sequence ID" value="KPI89381.1"/>
    <property type="molecule type" value="Genomic_DNA"/>
</dbReference>
<protein>
    <submittedName>
        <fullName evidence="5">Putative ATPase</fullName>
    </submittedName>
</protein>
<organism evidence="5 6">
    <name type="scientific">Leptomonas seymouri</name>
    <dbReference type="NCBI Taxonomy" id="5684"/>
    <lineage>
        <taxon>Eukaryota</taxon>
        <taxon>Discoba</taxon>
        <taxon>Euglenozoa</taxon>
        <taxon>Kinetoplastea</taxon>
        <taxon>Metakinetoplastina</taxon>
        <taxon>Trypanosomatida</taxon>
        <taxon>Trypanosomatidae</taxon>
        <taxon>Leishmaniinae</taxon>
        <taxon>Leptomonas</taxon>
    </lineage>
</organism>
<comment type="similarity">
    <text evidence="1">Belongs to the AFG1 ATPase family.</text>
</comment>
<dbReference type="InterPro" id="IPR005654">
    <property type="entry name" value="ATPase_AFG1-like"/>
</dbReference>
<dbReference type="NCBIfam" id="NF040713">
    <property type="entry name" value="ZapE"/>
    <property type="match status" value="1"/>
</dbReference>
<dbReference type="PANTHER" id="PTHR12169:SF28">
    <property type="entry name" value="PUTATIVE-RELATED"/>
    <property type="match status" value="1"/>
</dbReference>
<dbReference type="GO" id="GO:0005524">
    <property type="term" value="F:ATP binding"/>
    <property type="evidence" value="ECO:0007669"/>
    <property type="project" value="UniProtKB-KW"/>
</dbReference>
<feature type="region of interest" description="Disordered" evidence="4">
    <location>
        <begin position="424"/>
        <end position="453"/>
    </location>
</feature>
<proteinExistence type="inferred from homology"/>
<gene>
    <name evidence="5" type="ORF">ABL78_1507</name>
</gene>
<reference evidence="5 6" key="1">
    <citation type="journal article" date="2015" name="PLoS Pathog.">
        <title>Leptomonas seymouri: Adaptations to the Dixenous Life Cycle Analyzed by Genome Sequencing, Transcriptome Profiling and Co-infection with Leishmania donovani.</title>
        <authorList>
            <person name="Kraeva N."/>
            <person name="Butenko A."/>
            <person name="Hlavacova J."/>
            <person name="Kostygov A."/>
            <person name="Myskova J."/>
            <person name="Grybchuk D."/>
            <person name="Lestinova T."/>
            <person name="Votypka J."/>
            <person name="Volf P."/>
            <person name="Opperdoes F."/>
            <person name="Flegontov P."/>
            <person name="Lukes J."/>
            <person name="Yurchenko V."/>
        </authorList>
    </citation>
    <scope>NUCLEOTIDE SEQUENCE [LARGE SCALE GENOMIC DNA]</scope>
    <source>
        <strain evidence="5 6">ATCC 30220</strain>
    </source>
</reference>
<dbReference type="AlphaFoldDB" id="A0A0N1I0J7"/>
<evidence type="ECO:0000256" key="1">
    <source>
        <dbReference type="ARBA" id="ARBA00010322"/>
    </source>
</evidence>
<comment type="caution">
    <text evidence="5">The sequence shown here is derived from an EMBL/GenBank/DDBJ whole genome shotgun (WGS) entry which is preliminary data.</text>
</comment>
<keyword evidence="6" id="KW-1185">Reference proteome</keyword>
<dbReference type="GO" id="GO:0005739">
    <property type="term" value="C:mitochondrion"/>
    <property type="evidence" value="ECO:0007669"/>
    <property type="project" value="TreeGrafter"/>
</dbReference>
<dbReference type="Proteomes" id="UP000038009">
    <property type="component" value="Unassembled WGS sequence"/>
</dbReference>
<dbReference type="GO" id="GO:0016887">
    <property type="term" value="F:ATP hydrolysis activity"/>
    <property type="evidence" value="ECO:0007669"/>
    <property type="project" value="InterPro"/>
</dbReference>
<keyword evidence="3" id="KW-0067">ATP-binding</keyword>
<dbReference type="Gene3D" id="3.40.50.300">
    <property type="entry name" value="P-loop containing nucleotide triphosphate hydrolases"/>
    <property type="match status" value="1"/>
</dbReference>
<evidence type="ECO:0000256" key="4">
    <source>
        <dbReference type="SAM" id="MobiDB-lite"/>
    </source>
</evidence>
<name>A0A0N1I0J7_LEPSE</name>
<dbReference type="OMA" id="HSFMSEL"/>
<feature type="compositionally biased region" description="Low complexity" evidence="4">
    <location>
        <begin position="431"/>
        <end position="447"/>
    </location>
</feature>
<evidence type="ECO:0000313" key="5">
    <source>
        <dbReference type="EMBL" id="KPI89381.1"/>
    </source>
</evidence>
<sequence length="516" mass="58478">MWASHISTKRTVAEAYEQLARRGVIEHDDRQKRMAEACTPFLHFIEQSCADGVADKHHGRGWLQPINAAPSFVRAMLTKQAGRFFPDSVTRALGLLEAENLGVVQKRGLYLWGDVGVGKTMMLDLFDLCPTPYPKRRCHLHAFMSELEQRLFRAEIELTARRRSAGLPAERRALCAIRPIDVVVQEVLQQTPILCFDEFQTFDVAHAALLAAFFTTAFRKGLFLLTTSNRCPEDLCHISSSFNAFLPVLHQYCSVVHCGGIRDYRLNDMRECRHQQVFLHPNSRENMERLVRRVEHGYRGANGSSGHSPVEWIREDMLWHHGRGVVIPVRCGGCAMFDFTDICSAREGFSSTDMQLIASEFHTVIVTNVPHIGRGNHNASHQFIVLVDELYQNNVKLLFTSVVPWNHLMDPTYAERDAHAIGDGAEGNPLSGASSSIDSSGDYSEYYSEGEDDRSGYKAHYNFHNEEEVMSFARIRSRLNEMGSAAYLLRDHRQFVVSDFDFTAFVDYDPQRKVGA</sequence>
<accession>A0A0N1I0J7</accession>
<keyword evidence="2" id="KW-0547">Nucleotide-binding</keyword>
<dbReference type="VEuPathDB" id="TriTrypDB:Lsey_0025_0280"/>
<dbReference type="Pfam" id="PF03969">
    <property type="entry name" value="AFG1_ATPase"/>
    <property type="match status" value="1"/>
</dbReference>
<dbReference type="InterPro" id="IPR027417">
    <property type="entry name" value="P-loop_NTPase"/>
</dbReference>